<sequence length="247" mass="27050">MKLRVLALHSFRTSGSIFRDQLEALGNWPNAIGDLCEFVYVDAPHPASGEVPEDVASFFQGPYFEWWNATSFGVEGKEGKVLQYEGLERSLEFVEEVWRTKGPFDGIVGFSQGATFTGLLAATGKVEGRGPFVPRDAGDPGAFAILISGMQARTDEAKRLYTEASGEMGMDIATLHIVGETDRAIPPAMSDRASQMFVEERRAVIRHGRGHVVPRLDGDNLKSVRSWLQEQLNAKGRYRAGGTTAAL</sequence>
<dbReference type="PANTHER" id="PTHR48070:SF6">
    <property type="entry name" value="ESTERASE OVCA2"/>
    <property type="match status" value="1"/>
</dbReference>
<dbReference type="GO" id="GO:0005634">
    <property type="term" value="C:nucleus"/>
    <property type="evidence" value="ECO:0007669"/>
    <property type="project" value="TreeGrafter"/>
</dbReference>
<feature type="domain" description="Serine hydrolase" evidence="2">
    <location>
        <begin position="2"/>
        <end position="217"/>
    </location>
</feature>
<keyword evidence="1" id="KW-0378">Hydrolase</keyword>
<dbReference type="SUPFAM" id="SSF53474">
    <property type="entry name" value="alpha/beta-Hydrolases"/>
    <property type="match status" value="1"/>
</dbReference>
<dbReference type="AlphaFoldDB" id="C1E5D6"/>
<dbReference type="FunCoup" id="C1E5D6">
    <property type="interactions" value="1249"/>
</dbReference>
<dbReference type="GeneID" id="8243268"/>
<dbReference type="InParanoid" id="C1E5D6"/>
<dbReference type="RefSeq" id="XP_002501981.1">
    <property type="nucleotide sequence ID" value="XM_002501935.1"/>
</dbReference>
<dbReference type="eggNOG" id="KOG2551">
    <property type="taxonomic scope" value="Eukaryota"/>
</dbReference>
<dbReference type="EMBL" id="CP001326">
    <property type="protein sequence ID" value="ACO63239.1"/>
    <property type="molecule type" value="Genomic_DNA"/>
</dbReference>
<proteinExistence type="predicted"/>
<gene>
    <name evidence="3" type="ORF">MICPUN_108194</name>
</gene>
<dbReference type="Pfam" id="PF03959">
    <property type="entry name" value="FSH1"/>
    <property type="match status" value="1"/>
</dbReference>
<name>C1E5D6_MICCC</name>
<reference evidence="3 4" key="1">
    <citation type="journal article" date="2009" name="Science">
        <title>Green evolution and dynamic adaptations revealed by genomes of the marine picoeukaryotes Micromonas.</title>
        <authorList>
            <person name="Worden A.Z."/>
            <person name="Lee J.H."/>
            <person name="Mock T."/>
            <person name="Rouze P."/>
            <person name="Simmons M.P."/>
            <person name="Aerts A.L."/>
            <person name="Allen A.E."/>
            <person name="Cuvelier M.L."/>
            <person name="Derelle E."/>
            <person name="Everett M.V."/>
            <person name="Foulon E."/>
            <person name="Grimwood J."/>
            <person name="Gundlach H."/>
            <person name="Henrissat B."/>
            <person name="Napoli C."/>
            <person name="McDonald S.M."/>
            <person name="Parker M.S."/>
            <person name="Rombauts S."/>
            <person name="Salamov A."/>
            <person name="Von Dassow P."/>
            <person name="Badger J.H."/>
            <person name="Coutinho P.M."/>
            <person name="Demir E."/>
            <person name="Dubchak I."/>
            <person name="Gentemann C."/>
            <person name="Eikrem W."/>
            <person name="Gready J.E."/>
            <person name="John U."/>
            <person name="Lanier W."/>
            <person name="Lindquist E.A."/>
            <person name="Lucas S."/>
            <person name="Mayer K.F."/>
            <person name="Moreau H."/>
            <person name="Not F."/>
            <person name="Otillar R."/>
            <person name="Panaud O."/>
            <person name="Pangilinan J."/>
            <person name="Paulsen I."/>
            <person name="Piegu B."/>
            <person name="Poliakov A."/>
            <person name="Robbens S."/>
            <person name="Schmutz J."/>
            <person name="Toulza E."/>
            <person name="Wyss T."/>
            <person name="Zelensky A."/>
            <person name="Zhou K."/>
            <person name="Armbrust E.V."/>
            <person name="Bhattacharya D."/>
            <person name="Goodenough U.W."/>
            <person name="Van de Peer Y."/>
            <person name="Grigoriev I.V."/>
        </authorList>
    </citation>
    <scope>NUCLEOTIDE SEQUENCE [LARGE SCALE GENOMIC DNA]</scope>
    <source>
        <strain evidence="4">RCC299 / NOUM17</strain>
    </source>
</reference>
<dbReference type="OrthoDB" id="414698at2759"/>
<dbReference type="Gene3D" id="3.40.50.1820">
    <property type="entry name" value="alpha/beta hydrolase"/>
    <property type="match status" value="1"/>
</dbReference>
<dbReference type="InterPro" id="IPR005645">
    <property type="entry name" value="FSH-like_dom"/>
</dbReference>
<protein>
    <recommendedName>
        <fullName evidence="2">Serine hydrolase domain-containing protein</fullName>
    </recommendedName>
</protein>
<dbReference type="InterPro" id="IPR050593">
    <property type="entry name" value="LovG"/>
</dbReference>
<dbReference type="Proteomes" id="UP000002009">
    <property type="component" value="Chromosome 5"/>
</dbReference>
<dbReference type="GO" id="GO:0005737">
    <property type="term" value="C:cytoplasm"/>
    <property type="evidence" value="ECO:0007669"/>
    <property type="project" value="TreeGrafter"/>
</dbReference>
<dbReference type="OMA" id="YSYYRFP"/>
<accession>C1E5D6</accession>
<organism evidence="3 4">
    <name type="scientific">Micromonas commoda (strain RCC299 / NOUM17 / CCMP2709)</name>
    <name type="common">Picoplanktonic green alga</name>
    <dbReference type="NCBI Taxonomy" id="296587"/>
    <lineage>
        <taxon>Eukaryota</taxon>
        <taxon>Viridiplantae</taxon>
        <taxon>Chlorophyta</taxon>
        <taxon>Mamiellophyceae</taxon>
        <taxon>Mamiellales</taxon>
        <taxon>Mamiellaceae</taxon>
        <taxon>Micromonas</taxon>
    </lineage>
</organism>
<dbReference type="InterPro" id="IPR029058">
    <property type="entry name" value="AB_hydrolase_fold"/>
</dbReference>
<dbReference type="PANTHER" id="PTHR48070">
    <property type="entry name" value="ESTERASE OVCA2"/>
    <property type="match status" value="1"/>
</dbReference>
<evidence type="ECO:0000313" key="4">
    <source>
        <dbReference type="Proteomes" id="UP000002009"/>
    </source>
</evidence>
<keyword evidence="4" id="KW-1185">Reference proteome</keyword>
<evidence type="ECO:0000313" key="3">
    <source>
        <dbReference type="EMBL" id="ACO63239.1"/>
    </source>
</evidence>
<dbReference type="GO" id="GO:0016787">
    <property type="term" value="F:hydrolase activity"/>
    <property type="evidence" value="ECO:0007669"/>
    <property type="project" value="UniProtKB-KW"/>
</dbReference>
<evidence type="ECO:0000256" key="1">
    <source>
        <dbReference type="ARBA" id="ARBA00022801"/>
    </source>
</evidence>
<evidence type="ECO:0000259" key="2">
    <source>
        <dbReference type="Pfam" id="PF03959"/>
    </source>
</evidence>
<dbReference type="KEGG" id="mis:MICPUN_108194"/>